<proteinExistence type="predicted"/>
<dbReference type="RefSeq" id="WP_306749558.1">
    <property type="nucleotide sequence ID" value="NZ_NSDM01000014.1"/>
</dbReference>
<evidence type="ECO:0000313" key="2">
    <source>
        <dbReference type="Proteomes" id="UP001225605"/>
    </source>
</evidence>
<sequence length="104" mass="11554">MLRFEPAAESAATALRVFHRYALVGEGWSAEGGASPRTFFVGACLRAFPTVYRRWCAEQDKEEPYGLDEADAPPAASSLRKYPNHAEQIVAEHATRDKLRSISK</sequence>
<reference evidence="1 2" key="1">
    <citation type="submission" date="2017-06" db="EMBL/GenBank/DDBJ databases">
        <title>Cultured bacterium strain Saccharothrix yanglingensis Hhs.015.</title>
        <authorList>
            <person name="Xia Y."/>
        </authorList>
    </citation>
    <scope>NUCLEOTIDE SEQUENCE [LARGE SCALE GENOMIC DNA]</scope>
    <source>
        <strain evidence="1 2">Hhs.015</strain>
    </source>
</reference>
<evidence type="ECO:0000313" key="1">
    <source>
        <dbReference type="EMBL" id="MDQ2587936.1"/>
    </source>
</evidence>
<keyword evidence="2" id="KW-1185">Reference proteome</keyword>
<organism evidence="1 2">
    <name type="scientific">Saccharothrix yanglingensis</name>
    <dbReference type="NCBI Taxonomy" id="659496"/>
    <lineage>
        <taxon>Bacteria</taxon>
        <taxon>Bacillati</taxon>
        <taxon>Actinomycetota</taxon>
        <taxon>Actinomycetes</taxon>
        <taxon>Pseudonocardiales</taxon>
        <taxon>Pseudonocardiaceae</taxon>
        <taxon>Saccharothrix</taxon>
    </lineage>
</organism>
<name>A0ABU0X731_9PSEU</name>
<gene>
    <name evidence="1" type="ORF">CKY47_28930</name>
</gene>
<dbReference type="EMBL" id="NSDM01000014">
    <property type="protein sequence ID" value="MDQ2587936.1"/>
    <property type="molecule type" value="Genomic_DNA"/>
</dbReference>
<comment type="caution">
    <text evidence="1">The sequence shown here is derived from an EMBL/GenBank/DDBJ whole genome shotgun (WGS) entry which is preliminary data.</text>
</comment>
<dbReference type="Proteomes" id="UP001225605">
    <property type="component" value="Unassembled WGS sequence"/>
</dbReference>
<accession>A0ABU0X731</accession>
<protein>
    <submittedName>
        <fullName evidence="1">Uncharacterized protein</fullName>
    </submittedName>
</protein>